<comment type="caution">
    <text evidence="2">The sequence shown here is derived from an EMBL/GenBank/DDBJ whole genome shotgun (WGS) entry which is preliminary data.</text>
</comment>
<feature type="region of interest" description="Disordered" evidence="1">
    <location>
        <begin position="547"/>
        <end position="571"/>
    </location>
</feature>
<keyword evidence="3" id="KW-1185">Reference proteome</keyword>
<evidence type="ECO:0000313" key="3">
    <source>
        <dbReference type="Proteomes" id="UP000028006"/>
    </source>
</evidence>
<dbReference type="Proteomes" id="UP000028006">
    <property type="component" value="Unassembled WGS sequence"/>
</dbReference>
<dbReference type="AlphaFoldDB" id="A0A081NBR3"/>
<organism evidence="2 3">
    <name type="scientific">Endozoicomonas montiporae</name>
    <dbReference type="NCBI Taxonomy" id="1027273"/>
    <lineage>
        <taxon>Bacteria</taxon>
        <taxon>Pseudomonadati</taxon>
        <taxon>Pseudomonadota</taxon>
        <taxon>Gammaproteobacteria</taxon>
        <taxon>Oceanospirillales</taxon>
        <taxon>Endozoicomonadaceae</taxon>
        <taxon>Endozoicomonas</taxon>
    </lineage>
</organism>
<protein>
    <submittedName>
        <fullName evidence="2">Uncharacterized protein</fullName>
    </submittedName>
</protein>
<dbReference type="EMBL" id="JOKG01000001">
    <property type="protein sequence ID" value="KEQ15886.1"/>
    <property type="molecule type" value="Genomic_DNA"/>
</dbReference>
<proteinExistence type="predicted"/>
<accession>A0A081NBR3</accession>
<name>A0A081NBR3_9GAMM</name>
<evidence type="ECO:0000256" key="1">
    <source>
        <dbReference type="SAM" id="MobiDB-lite"/>
    </source>
</evidence>
<gene>
    <name evidence="2" type="ORF">GZ77_05070</name>
</gene>
<dbReference type="RefSeq" id="WP_034873149.1">
    <property type="nucleotide sequence ID" value="NZ_JOKG01000001.1"/>
</dbReference>
<sequence length="571" mass="65863">MAFKFKEDLYSTYAGHFNIELKNLNFDVHYPGKVIEGKKRKERQAIFAALAANFNVRIINRAEDREGSKREIKSGYIDQLHRLTQFKSKEIDINTGEEKEIKGGLRFLTEEMQGPNNKPELVLLVTDKTEYYNETRVDPYPIFKRNHDGVSQNVCYFNLFDSHKRLDDNGEEIQTPIIKGQKYNKNKDSYGDKSSVLDTILAQLLIKAEVFYEQILVDRACGEFPENYTIVYPHRTKATEEYNSDILDEDLNGDDDEDDTLYQTPLSGYDYCCATLRGDGLEFAIMDKQRLEKIAELLDNSRIYVFGKPYKTRQGKTKYGHDRHPLMIDEKNGHYMIFVSTKAHAMPNHYDLEEKRHALKNDTERCVSREWVKCYVINDNHPERDRTATAKLLKIRDDSGNTFDSFSFNDFSAVRQSLSSAQRSYIYNIILEELSITWHSNLKSSDGNHQVSHQDGFSFSTDANRYFAGRVGSFKAGKHAGFCKIYEIINVGGVPENAHEWFITTSVRNGQTTVYPWLVQHVKEYARMEQFANGRNSVAVATLESPPARMPTVTSSNEDSDIDKEMENMEF</sequence>
<reference evidence="2 3" key="1">
    <citation type="submission" date="2014-06" db="EMBL/GenBank/DDBJ databases">
        <title>Whole Genome Sequences of Three Symbiotic Endozoicomonas Bacteria.</title>
        <authorList>
            <person name="Neave M.J."/>
            <person name="Apprill A."/>
            <person name="Voolstra C.R."/>
        </authorList>
    </citation>
    <scope>NUCLEOTIDE SEQUENCE [LARGE SCALE GENOMIC DNA]</scope>
    <source>
        <strain evidence="2 3">LMG 24815</strain>
    </source>
</reference>
<evidence type="ECO:0000313" key="2">
    <source>
        <dbReference type="EMBL" id="KEQ15886.1"/>
    </source>
</evidence>